<dbReference type="EMBL" id="AMFJ01036071">
    <property type="protein sequence ID" value="EKD25416.1"/>
    <property type="molecule type" value="Genomic_DNA"/>
</dbReference>
<keyword evidence="1" id="KW-0472">Membrane</keyword>
<keyword evidence="1" id="KW-1133">Transmembrane helix</keyword>
<keyword evidence="1" id="KW-0812">Transmembrane</keyword>
<accession>K1XJL9</accession>
<feature type="transmembrane region" description="Helical" evidence="1">
    <location>
        <begin position="5"/>
        <end position="24"/>
    </location>
</feature>
<name>K1XJL9_9BACT</name>
<protein>
    <submittedName>
        <fullName evidence="2">Uncharacterized protein</fullName>
    </submittedName>
</protein>
<feature type="transmembrane region" description="Helical" evidence="1">
    <location>
        <begin position="761"/>
        <end position="779"/>
    </location>
</feature>
<comment type="caution">
    <text evidence="2">The sequence shown here is derived from an EMBL/GenBank/DDBJ whole genome shotgun (WGS) entry which is preliminary data.</text>
</comment>
<gene>
    <name evidence="2" type="ORF">ACD_80C00064G0003</name>
</gene>
<feature type="transmembrane region" description="Helical" evidence="1">
    <location>
        <begin position="847"/>
        <end position="867"/>
    </location>
</feature>
<feature type="transmembrane region" description="Helical" evidence="1">
    <location>
        <begin position="95"/>
        <end position="124"/>
    </location>
</feature>
<feature type="transmembrane region" description="Helical" evidence="1">
    <location>
        <begin position="276"/>
        <end position="292"/>
    </location>
</feature>
<feature type="transmembrane region" description="Helical" evidence="1">
    <location>
        <begin position="70"/>
        <end position="89"/>
    </location>
</feature>
<feature type="transmembrane region" description="Helical" evidence="1">
    <location>
        <begin position="343"/>
        <end position="367"/>
    </location>
</feature>
<feature type="transmembrane region" description="Helical" evidence="1">
    <location>
        <begin position="814"/>
        <end position="835"/>
    </location>
</feature>
<feature type="transmembrane region" description="Helical" evidence="1">
    <location>
        <begin position="217"/>
        <end position="240"/>
    </location>
</feature>
<feature type="transmembrane region" description="Helical" evidence="1">
    <location>
        <begin position="513"/>
        <end position="533"/>
    </location>
</feature>
<dbReference type="AlphaFoldDB" id="K1XJL9"/>
<evidence type="ECO:0000313" key="2">
    <source>
        <dbReference type="EMBL" id="EKD25416.1"/>
    </source>
</evidence>
<feature type="transmembrane region" description="Helical" evidence="1">
    <location>
        <begin position="304"/>
        <end position="323"/>
    </location>
</feature>
<organism evidence="2">
    <name type="scientific">uncultured bacterium</name>
    <name type="common">gcode 4</name>
    <dbReference type="NCBI Taxonomy" id="1234023"/>
    <lineage>
        <taxon>Bacteria</taxon>
        <taxon>environmental samples</taxon>
    </lineage>
</organism>
<evidence type="ECO:0000256" key="1">
    <source>
        <dbReference type="SAM" id="Phobius"/>
    </source>
</evidence>
<proteinExistence type="predicted"/>
<feature type="transmembrane region" description="Helical" evidence="1">
    <location>
        <begin position="144"/>
        <end position="161"/>
    </location>
</feature>
<feature type="transmembrane region" description="Helical" evidence="1">
    <location>
        <begin position="167"/>
        <end position="184"/>
    </location>
</feature>
<reference evidence="2" key="1">
    <citation type="journal article" date="2012" name="Science">
        <title>Fermentation, hydrogen, and sulfur metabolism in multiple uncultivated bacterial phyla.</title>
        <authorList>
            <person name="Wrighton K.C."/>
            <person name="Thomas B.C."/>
            <person name="Sharon I."/>
            <person name="Miller C.S."/>
            <person name="Castelle C.J."/>
            <person name="VerBerkmoes N.C."/>
            <person name="Wilkins M.J."/>
            <person name="Hettich R.L."/>
            <person name="Lipton M.S."/>
            <person name="Williams K.H."/>
            <person name="Long P.E."/>
            <person name="Banfield J.F."/>
        </authorList>
    </citation>
    <scope>NUCLEOTIDE SEQUENCE [LARGE SCALE GENOMIC DNA]</scope>
</reference>
<feature type="transmembrane region" description="Helical" evidence="1">
    <location>
        <begin position="480"/>
        <end position="498"/>
    </location>
</feature>
<feature type="transmembrane region" description="Helical" evidence="1">
    <location>
        <begin position="44"/>
        <end position="61"/>
    </location>
</feature>
<feature type="transmembrane region" description="Helical" evidence="1">
    <location>
        <begin position="374"/>
        <end position="391"/>
    </location>
</feature>
<sequence length="1194" mass="134247">MKQKIFLIIGILLLSFFWVSIYNEFMANHTYYQGMLASRANRKLVIWSVIAVCIPIVYIIRSKMFSLKKFFVYILPLALITFTLAFTLIKDNIIGWSAGLIILILNTLLLYFLGMYVIVGLTAFGTRISKTYIKFKETRRQEMLLNFWMGLGVFLLIVYIFSMVHLIRGAVIWLLFIGLGYMVWRMKDDILPYETIITDVVDEFRGEKLRANRRKRIGVVLLAISIIYYLYGFQLAFIPYSTAWDANHEYMYIPKVISLSHGVIRGNVGPAASAPGLWHMFITFFFALIQPIKGRFWLAPDTIAVAMNFLSGMFVLIFGAGLIKEVLGYFSPKKTEEEDITTAIGMYSGWMMLLFWLTSWMGAFLVFVDNKTDLGVMTLTILAVLSGFIFLKHILDNREHGLKLHRDSLKYIIISWVMFAWALMAKPTAFIDVALFGLLLVGLWIDSIIAIGLGIMTVGATGILQIANARDMMTPAAGKYVVLVGLVVVVIGIVKMMMNKDKDQGNLSDKKRLFKYICIWLATLVATLLIFKWPNVLVKQINDHTFTPGGFVKTVLLAANDTTALAAQTAVDTAIVNAAVLTPDQCKQTTFTAEELSGGLRKAVVSNEDVGRYVGYGWKEITKGAGLNLGYGVLRLLYPRNNTCYGIERAAKMLCNNAQAIESFNVPTLETLFAKTKPGTVPYNLLSWALAAYAIKGGGTGTVINPIEYKEQIVALRQYYQNHTIKTDAGKINIPYRYLIPFNVTFNRSLQNLSSYYTDIGFVRLLILMLLVLGFVYAMFNAKRFNQDTNLVVLSSITIIGRAIWWIIGWGIVWYAMGLVVWTVISVAMVLRDMFEHSKEEKDKTMVYIILLLLAIRGLIQLVLNFVRISSQGGGGPFLRYKMSNGKSVEITSTLQQKQVVKVGYGQKDVFDLQFPHYNKFIDAVKTRKNTDGVLIAGTYMQYFLDNQHNIRNDGMLDRFREKNSDGNMCKSYQRLRDSNLKYLVIDPNIGTVVMGEGNESLFNRFFAKKDPVTGKIIDDGAISNLVKLRRAGYINLFSTNNLGAKYAFTLDDAALTAKFGAMWEDALVFLRAKLAIARFFPDAQELLNFIGETFVSRIGNGEVIGDIADVYGKTVDTAKIFTTSQAIIAQQWDATALTQTVEGLSQDERMILTQYIGLVNLAKAQNAQYQEFVNNIIGQSLGGGSQLIVFELN</sequence>
<feature type="transmembrane region" description="Helical" evidence="1">
    <location>
        <begin position="411"/>
        <end position="441"/>
    </location>
</feature>